<dbReference type="GO" id="GO:0070628">
    <property type="term" value="F:proteasome binding"/>
    <property type="evidence" value="ECO:0007669"/>
    <property type="project" value="TreeGrafter"/>
</dbReference>
<dbReference type="OMA" id="VACCVRI"/>
<comment type="function">
    <text evidence="6">Multiubiquitin chain receptor involved in modulation of proteasomal degradation. Involved in nucleotide excision repair.</text>
</comment>
<dbReference type="GO" id="GO:0006289">
    <property type="term" value="P:nucleotide-excision repair"/>
    <property type="evidence" value="ECO:0007669"/>
    <property type="project" value="UniProtKB-UniRule"/>
</dbReference>
<evidence type="ECO:0000256" key="1">
    <source>
        <dbReference type="ARBA" id="ARBA00009878"/>
    </source>
</evidence>
<dbReference type="SUPFAM" id="SSF54236">
    <property type="entry name" value="Ubiquitin-like"/>
    <property type="match status" value="1"/>
</dbReference>
<dbReference type="Pfam" id="PF00240">
    <property type="entry name" value="ubiquitin"/>
    <property type="match status" value="1"/>
</dbReference>
<evidence type="ECO:0000256" key="3">
    <source>
        <dbReference type="ARBA" id="ARBA00022763"/>
    </source>
</evidence>
<dbReference type="SMART" id="SM00213">
    <property type="entry name" value="UBQ"/>
    <property type="match status" value="1"/>
</dbReference>
<comment type="subcellular location">
    <subcellularLocation>
        <location evidence="6">Nucleus</location>
    </subcellularLocation>
    <subcellularLocation>
        <location evidence="6">Cytoplasm</location>
    </subcellularLocation>
</comment>
<dbReference type="PRINTS" id="PR01839">
    <property type="entry name" value="RAD23PROTEIN"/>
</dbReference>
<dbReference type="FunFam" id="1.10.8.10:FF:000003">
    <property type="entry name" value="UV excision repair protein RAD23 homolog"/>
    <property type="match status" value="1"/>
</dbReference>
<evidence type="ECO:0000313" key="10">
    <source>
        <dbReference type="EMBL" id="TKW20860.1"/>
    </source>
</evidence>
<dbReference type="InterPro" id="IPR009060">
    <property type="entry name" value="UBA-like_sf"/>
</dbReference>
<evidence type="ECO:0000313" key="11">
    <source>
        <dbReference type="Proteomes" id="UP000298652"/>
    </source>
</evidence>
<dbReference type="PROSITE" id="PS50053">
    <property type="entry name" value="UBIQUITIN_2"/>
    <property type="match status" value="1"/>
</dbReference>
<keyword evidence="4 6" id="KW-0234">DNA repair</keyword>
<dbReference type="PROSITE" id="PS50030">
    <property type="entry name" value="UBA"/>
    <property type="match status" value="2"/>
</dbReference>
<dbReference type="Pfam" id="PF00627">
    <property type="entry name" value="UBA"/>
    <property type="match status" value="2"/>
</dbReference>
<dbReference type="SUPFAM" id="SSF101238">
    <property type="entry name" value="XPC-binding domain"/>
    <property type="match status" value="1"/>
</dbReference>
<evidence type="ECO:0000259" key="9">
    <source>
        <dbReference type="PROSITE" id="PS50053"/>
    </source>
</evidence>
<dbReference type="PANTHER" id="PTHR10621">
    <property type="entry name" value="UV EXCISION REPAIR PROTEIN RAD23"/>
    <property type="match status" value="1"/>
</dbReference>
<feature type="compositionally biased region" description="Low complexity" evidence="7">
    <location>
        <begin position="244"/>
        <end position="258"/>
    </location>
</feature>
<dbReference type="GO" id="GO:0031593">
    <property type="term" value="F:polyubiquitin modification-dependent protein binding"/>
    <property type="evidence" value="ECO:0007669"/>
    <property type="project" value="UniProtKB-UniRule"/>
</dbReference>
<feature type="domain" description="Ubiquitin-like" evidence="9">
    <location>
        <begin position="1"/>
        <end position="78"/>
    </location>
</feature>
<dbReference type="SMART" id="SM00165">
    <property type="entry name" value="UBA"/>
    <property type="match status" value="2"/>
</dbReference>
<dbReference type="SMART" id="SM00727">
    <property type="entry name" value="STI1"/>
    <property type="match status" value="1"/>
</dbReference>
<dbReference type="CDD" id="cd01805">
    <property type="entry name" value="Ubl_Rad23"/>
    <property type="match status" value="1"/>
</dbReference>
<dbReference type="Pfam" id="PF09280">
    <property type="entry name" value="XPC-binding"/>
    <property type="match status" value="1"/>
</dbReference>
<feature type="region of interest" description="Disordered" evidence="7">
    <location>
        <begin position="93"/>
        <end position="136"/>
    </location>
</feature>
<keyword evidence="11" id="KW-1185">Reference proteome</keyword>
<dbReference type="GO" id="GO:0005829">
    <property type="term" value="C:cytosol"/>
    <property type="evidence" value="ECO:0007669"/>
    <property type="project" value="TreeGrafter"/>
</dbReference>
<feature type="domain" description="UBA" evidence="8">
    <location>
        <begin position="164"/>
        <end position="207"/>
    </location>
</feature>
<comment type="similarity">
    <text evidence="1 6">Belongs to the RAD23 family.</text>
</comment>
<evidence type="ECO:0000256" key="5">
    <source>
        <dbReference type="ARBA" id="ARBA00023242"/>
    </source>
</evidence>
<dbReference type="InterPro" id="IPR036353">
    <property type="entry name" value="XPC-bd_sf"/>
</dbReference>
<evidence type="ECO:0000259" key="8">
    <source>
        <dbReference type="PROSITE" id="PS50030"/>
    </source>
</evidence>
<dbReference type="InterPro" id="IPR000626">
    <property type="entry name" value="Ubiquitin-like_dom"/>
</dbReference>
<dbReference type="GO" id="GO:0003684">
    <property type="term" value="F:damaged DNA binding"/>
    <property type="evidence" value="ECO:0007669"/>
    <property type="project" value="UniProtKB-UniRule"/>
</dbReference>
<dbReference type="NCBIfam" id="TIGR00601">
    <property type="entry name" value="rad23"/>
    <property type="match status" value="1"/>
</dbReference>
<dbReference type="Gene3D" id="1.10.10.540">
    <property type="entry name" value="XPC-binding domain"/>
    <property type="match status" value="1"/>
</dbReference>
<feature type="compositionally biased region" description="Pro residues" evidence="7">
    <location>
        <begin position="230"/>
        <end position="243"/>
    </location>
</feature>
<dbReference type="Gene3D" id="3.10.20.90">
    <property type="entry name" value="Phosphatidylinositol 3-kinase Catalytic Subunit, Chain A, domain 1"/>
    <property type="match status" value="1"/>
</dbReference>
<keyword evidence="6" id="KW-0963">Cytoplasm</keyword>
<accession>A0A4U6UW62</accession>
<keyword evidence="5 6" id="KW-0539">Nucleus</keyword>
<dbReference type="InterPro" id="IPR015940">
    <property type="entry name" value="UBA"/>
</dbReference>
<keyword evidence="3 6" id="KW-0227">DNA damage</keyword>
<dbReference type="InterPro" id="IPR029071">
    <property type="entry name" value="Ubiquitin-like_domsf"/>
</dbReference>
<evidence type="ECO:0000256" key="6">
    <source>
        <dbReference type="RuleBase" id="RU367049"/>
    </source>
</evidence>
<evidence type="ECO:0000256" key="2">
    <source>
        <dbReference type="ARBA" id="ARBA00022737"/>
    </source>
</evidence>
<dbReference type="PANTHER" id="PTHR10621:SF35">
    <property type="entry name" value="UBIQUITIN RECEPTOR RAD23C"/>
    <property type="match status" value="1"/>
</dbReference>
<dbReference type="GO" id="GO:0043161">
    <property type="term" value="P:proteasome-mediated ubiquitin-dependent protein catabolic process"/>
    <property type="evidence" value="ECO:0007669"/>
    <property type="project" value="UniProtKB-UniRule"/>
</dbReference>
<protein>
    <recommendedName>
        <fullName evidence="6">Ubiquitin receptor RAD23</fullName>
    </recommendedName>
    <alternativeName>
        <fullName evidence="6">DNA repair protein RAD23</fullName>
    </alternativeName>
</protein>
<dbReference type="GO" id="GO:0043130">
    <property type="term" value="F:ubiquitin binding"/>
    <property type="evidence" value="ECO:0007669"/>
    <property type="project" value="UniProtKB-UniRule"/>
</dbReference>
<dbReference type="FunFam" id="1.10.10.540:FF:000001">
    <property type="entry name" value="UV excision repair protein RAD23 B"/>
    <property type="match status" value="1"/>
</dbReference>
<dbReference type="InterPro" id="IPR015360">
    <property type="entry name" value="XPC-bd"/>
</dbReference>
<evidence type="ECO:0000256" key="7">
    <source>
        <dbReference type="SAM" id="MobiDB-lite"/>
    </source>
</evidence>
<dbReference type="Proteomes" id="UP000298652">
    <property type="component" value="Chromosome 4"/>
</dbReference>
<dbReference type="AlphaFoldDB" id="A0A4U6UW62"/>
<organism evidence="10 11">
    <name type="scientific">Setaria viridis</name>
    <name type="common">Green bristlegrass</name>
    <name type="synonym">Setaria italica subsp. viridis</name>
    <dbReference type="NCBI Taxonomy" id="4556"/>
    <lineage>
        <taxon>Eukaryota</taxon>
        <taxon>Viridiplantae</taxon>
        <taxon>Streptophyta</taxon>
        <taxon>Embryophyta</taxon>
        <taxon>Tracheophyta</taxon>
        <taxon>Spermatophyta</taxon>
        <taxon>Magnoliopsida</taxon>
        <taxon>Liliopsida</taxon>
        <taxon>Poales</taxon>
        <taxon>Poaceae</taxon>
        <taxon>PACMAD clade</taxon>
        <taxon>Panicoideae</taxon>
        <taxon>Panicodae</taxon>
        <taxon>Paniceae</taxon>
        <taxon>Cenchrinae</taxon>
        <taxon>Setaria</taxon>
    </lineage>
</organism>
<name>A0A4U6UW62_SETVI</name>
<dbReference type="Gene3D" id="1.10.8.10">
    <property type="entry name" value="DNA helicase RuvA subunit, C-terminal domain"/>
    <property type="match status" value="2"/>
</dbReference>
<dbReference type="GO" id="GO:0005654">
    <property type="term" value="C:nucleoplasm"/>
    <property type="evidence" value="ECO:0007669"/>
    <property type="project" value="TreeGrafter"/>
</dbReference>
<dbReference type="Gramene" id="TKW20860">
    <property type="protein sequence ID" value="TKW20860"/>
    <property type="gene ID" value="SEVIR_4G117700v2"/>
</dbReference>
<reference evidence="10" key="1">
    <citation type="submission" date="2019-03" db="EMBL/GenBank/DDBJ databases">
        <title>WGS assembly of Setaria viridis.</title>
        <authorList>
            <person name="Huang P."/>
            <person name="Jenkins J."/>
            <person name="Grimwood J."/>
            <person name="Barry K."/>
            <person name="Healey A."/>
            <person name="Mamidi S."/>
            <person name="Sreedasyam A."/>
            <person name="Shu S."/>
            <person name="Feldman M."/>
            <person name="Wu J."/>
            <person name="Yu Y."/>
            <person name="Chen C."/>
            <person name="Johnson J."/>
            <person name="Rokhsar D."/>
            <person name="Baxter I."/>
            <person name="Schmutz J."/>
            <person name="Brutnell T."/>
            <person name="Kellogg E."/>
        </authorList>
    </citation>
    <scope>NUCLEOTIDE SEQUENCE [LARGE SCALE GENOMIC DNA]</scope>
</reference>
<dbReference type="FunFam" id="3.10.20.90:FF:000069">
    <property type="entry name" value="UV excision repair protein RAD23"/>
    <property type="match status" value="1"/>
</dbReference>
<dbReference type="InterPro" id="IPR006636">
    <property type="entry name" value="STI1_HS-bd"/>
</dbReference>
<feature type="domain" description="UBA" evidence="8">
    <location>
        <begin position="360"/>
        <end position="401"/>
    </location>
</feature>
<dbReference type="SUPFAM" id="SSF46934">
    <property type="entry name" value="UBA-like"/>
    <property type="match status" value="2"/>
</dbReference>
<sequence>MKLNVKTLKGTSFEIEASPEESVAEVKKIIETTQGEVYPADQQMLIYQGKILKDDTTLESNKVAENSFLVIMLSKAKASSSGASTAAAAKAPATPAQPAAPAVPVASVARSTPPQAPVAQAETAPPTAQPSPAAAAATTPAATVAASSDADVYSQAASNLVSGNNLEQTIQQILDMGGGTWERDTVIRALRAAYNNPERAIDYLYSGIPENVEAPPVARAPASGQQTNPQAPPAQPAVAPPVQPSAASAGPNANPLNLFPQGVPSGGANPAAGAGAGAGALDALRQLPQFQALLQLVQANPQILQPMLQELGKQNPQILRLIQENQAEFLRLVNESPEGGAGGNILGQLAAAMPQAVQVTPEEREAIQRLEGMGFNRELVLEVFFACNKDEELAANYLLDHGHEFDEQQQ</sequence>
<feature type="region of interest" description="Disordered" evidence="7">
    <location>
        <begin position="215"/>
        <end position="264"/>
    </location>
</feature>
<gene>
    <name evidence="10" type="ORF">SEVIR_4G117700v2</name>
</gene>
<evidence type="ECO:0000256" key="4">
    <source>
        <dbReference type="ARBA" id="ARBA00023204"/>
    </source>
</evidence>
<dbReference type="EMBL" id="CM016555">
    <property type="protein sequence ID" value="TKW20860.1"/>
    <property type="molecule type" value="Genomic_DNA"/>
</dbReference>
<dbReference type="InterPro" id="IPR004806">
    <property type="entry name" value="Rad23"/>
</dbReference>
<proteinExistence type="inferred from homology"/>
<dbReference type="FunFam" id="1.10.8.10:FF:000002">
    <property type="entry name" value="UV excision repair protein RAD23 homolog"/>
    <property type="match status" value="1"/>
</dbReference>
<keyword evidence="2" id="KW-0677">Repeat</keyword>